<name>A0AAV4MZ41_CAEEX</name>
<dbReference type="AlphaFoldDB" id="A0AAV4MZ41"/>
<keyword evidence="2" id="KW-1185">Reference proteome</keyword>
<organism evidence="1 2">
    <name type="scientific">Caerostris extrusa</name>
    <name type="common">Bark spider</name>
    <name type="synonym">Caerostris bankana</name>
    <dbReference type="NCBI Taxonomy" id="172846"/>
    <lineage>
        <taxon>Eukaryota</taxon>
        <taxon>Metazoa</taxon>
        <taxon>Ecdysozoa</taxon>
        <taxon>Arthropoda</taxon>
        <taxon>Chelicerata</taxon>
        <taxon>Arachnida</taxon>
        <taxon>Araneae</taxon>
        <taxon>Araneomorphae</taxon>
        <taxon>Entelegynae</taxon>
        <taxon>Araneoidea</taxon>
        <taxon>Araneidae</taxon>
        <taxon>Caerostris</taxon>
    </lineage>
</organism>
<dbReference type="Proteomes" id="UP001054945">
    <property type="component" value="Unassembled WGS sequence"/>
</dbReference>
<reference evidence="1 2" key="1">
    <citation type="submission" date="2021-06" db="EMBL/GenBank/DDBJ databases">
        <title>Caerostris extrusa draft genome.</title>
        <authorList>
            <person name="Kono N."/>
            <person name="Arakawa K."/>
        </authorList>
    </citation>
    <scope>NUCLEOTIDE SEQUENCE [LARGE SCALE GENOMIC DNA]</scope>
</reference>
<evidence type="ECO:0008006" key="3">
    <source>
        <dbReference type="Google" id="ProtNLM"/>
    </source>
</evidence>
<evidence type="ECO:0000313" key="1">
    <source>
        <dbReference type="EMBL" id="GIX77638.1"/>
    </source>
</evidence>
<sequence length="101" mass="11466">MSLHKNHRYQDQHQNASKGLSKLIIYYHPSNMPLSRGLKIDELFRGLQLRGPPSERGGEELRTLGGTEVDKNSHVCLLGITPIWSSFQDPSNYPLLLAPWN</sequence>
<accession>A0AAV4MZ41</accession>
<comment type="caution">
    <text evidence="1">The sequence shown here is derived from an EMBL/GenBank/DDBJ whole genome shotgun (WGS) entry which is preliminary data.</text>
</comment>
<protein>
    <recommendedName>
        <fullName evidence="3">CCZ1/INTU/HSP4 first Longin domain-containing protein</fullName>
    </recommendedName>
</protein>
<dbReference type="EMBL" id="BPLR01002777">
    <property type="protein sequence ID" value="GIX77638.1"/>
    <property type="molecule type" value="Genomic_DNA"/>
</dbReference>
<proteinExistence type="predicted"/>
<gene>
    <name evidence="1" type="ORF">CEXT_461481</name>
</gene>
<evidence type="ECO:0000313" key="2">
    <source>
        <dbReference type="Proteomes" id="UP001054945"/>
    </source>
</evidence>